<dbReference type="STRING" id="336831.WG68_04860"/>
<organism evidence="2 3">
    <name type="scientific">Arsukibacterium ikkense</name>
    <dbReference type="NCBI Taxonomy" id="336831"/>
    <lineage>
        <taxon>Bacteria</taxon>
        <taxon>Pseudomonadati</taxon>
        <taxon>Pseudomonadota</taxon>
        <taxon>Gammaproteobacteria</taxon>
        <taxon>Chromatiales</taxon>
        <taxon>Chromatiaceae</taxon>
        <taxon>Arsukibacterium</taxon>
    </lineage>
</organism>
<dbReference type="EMBL" id="LAHO01000003">
    <property type="protein sequence ID" value="KKO46621.1"/>
    <property type="molecule type" value="Genomic_DNA"/>
</dbReference>
<evidence type="ECO:0000313" key="3">
    <source>
        <dbReference type="Proteomes" id="UP000034228"/>
    </source>
</evidence>
<name>A0A0M2V7P6_9GAMM</name>
<reference evidence="2 3" key="1">
    <citation type="submission" date="2015-03" db="EMBL/GenBank/DDBJ databases">
        <title>Draft genome sequences of two protease-producing strains of Arsukibacterium isolated from two cold and alkaline environments.</title>
        <authorList>
            <person name="Lylloff J.E."/>
            <person name="Skov L.B."/>
            <person name="Jepsen M."/>
            <person name="Hallin P.F."/>
            <person name="Sorensen S.J."/>
            <person name="Stougaard P."/>
            <person name="Glaring M.A."/>
        </authorList>
    </citation>
    <scope>NUCLEOTIDE SEQUENCE [LARGE SCALE GENOMIC DNA]</scope>
    <source>
        <strain evidence="2 3">GCM72</strain>
    </source>
</reference>
<keyword evidence="3" id="KW-1185">Reference proteome</keyword>
<dbReference type="SUPFAM" id="SSF75169">
    <property type="entry name" value="DsrEFH-like"/>
    <property type="match status" value="1"/>
</dbReference>
<protein>
    <submittedName>
        <fullName evidence="2">Uncharacterized protein</fullName>
    </submittedName>
</protein>
<dbReference type="AlphaFoldDB" id="A0A0M2V7P6"/>
<dbReference type="InterPro" id="IPR017462">
    <property type="entry name" value="Sulphur_relay_TusC/DsrF"/>
</dbReference>
<dbReference type="PANTHER" id="PTHR38780:SF1">
    <property type="entry name" value="PROTEIN TUSC"/>
    <property type="match status" value="1"/>
</dbReference>
<dbReference type="NCBIfam" id="TIGR03010">
    <property type="entry name" value="sulf_tusC_dsrF"/>
    <property type="match status" value="1"/>
</dbReference>
<dbReference type="InterPro" id="IPR003787">
    <property type="entry name" value="Sulphur_relay_DsrE/F-like"/>
</dbReference>
<dbReference type="Pfam" id="PF02635">
    <property type="entry name" value="DsrE"/>
    <property type="match status" value="1"/>
</dbReference>
<accession>A0A0M2V7P6</accession>
<sequence length="118" mass="13420">MQHIAILQRQSPYNSSAGREALDLTLALAAVEHRLSLIFCADAVYQLLAVNQQSNFPLKYYQQSFKLFGLYDIEHVYVCQQSLQQRQLDSNDLALPAQQVDPVQLKQLLATQQQIVCI</sequence>
<evidence type="ECO:0000313" key="2">
    <source>
        <dbReference type="EMBL" id="KKO46621.1"/>
    </source>
</evidence>
<dbReference type="OrthoDB" id="9789418at2"/>
<comment type="caution">
    <text evidence="2">The sequence shown here is derived from an EMBL/GenBank/DDBJ whole genome shotgun (WGS) entry which is preliminary data.</text>
</comment>
<dbReference type="RefSeq" id="WP_046556510.1">
    <property type="nucleotide sequence ID" value="NZ_LAHO01000003.1"/>
</dbReference>
<proteinExistence type="inferred from homology"/>
<comment type="similarity">
    <text evidence="1">Belongs to the DsrF/TusC family.</text>
</comment>
<dbReference type="Gene3D" id="3.40.1260.10">
    <property type="entry name" value="DsrEFH-like"/>
    <property type="match status" value="1"/>
</dbReference>
<gene>
    <name evidence="2" type="ORF">WG68_04860</name>
</gene>
<dbReference type="InterPro" id="IPR027396">
    <property type="entry name" value="DsrEFH-like"/>
</dbReference>
<evidence type="ECO:0000256" key="1">
    <source>
        <dbReference type="ARBA" id="ARBA00005996"/>
    </source>
</evidence>
<dbReference type="NCBIfam" id="NF001238">
    <property type="entry name" value="PRK00211.1"/>
    <property type="match status" value="1"/>
</dbReference>
<dbReference type="PANTHER" id="PTHR38780">
    <property type="entry name" value="PROTEIN TUSC"/>
    <property type="match status" value="1"/>
</dbReference>
<dbReference type="Proteomes" id="UP000034228">
    <property type="component" value="Unassembled WGS sequence"/>
</dbReference>